<evidence type="ECO:0000256" key="5">
    <source>
        <dbReference type="ARBA" id="ARBA00022777"/>
    </source>
</evidence>
<keyword evidence="4" id="KW-0547">Nucleotide-binding</keyword>
<dbReference type="GO" id="GO:0005634">
    <property type="term" value="C:nucleus"/>
    <property type="evidence" value="ECO:0007669"/>
    <property type="project" value="TreeGrafter"/>
</dbReference>
<dbReference type="EMBL" id="LR877155">
    <property type="protein sequence ID" value="CAD2218604.1"/>
    <property type="molecule type" value="Genomic_DNA"/>
</dbReference>
<evidence type="ECO:0000256" key="3">
    <source>
        <dbReference type="ARBA" id="ARBA00022679"/>
    </source>
</evidence>
<feature type="compositionally biased region" description="Low complexity" evidence="7">
    <location>
        <begin position="284"/>
        <end position="298"/>
    </location>
</feature>
<comment type="similarity">
    <text evidence="1">Belongs to the protein kinase superfamily. CMGC Ser/Thr protein kinase family. CDC2/CDKX subfamily.</text>
</comment>
<evidence type="ECO:0000256" key="6">
    <source>
        <dbReference type="ARBA" id="ARBA00022840"/>
    </source>
</evidence>
<dbReference type="SUPFAM" id="SSF56112">
    <property type="entry name" value="Protein kinase-like (PK-like)"/>
    <property type="match status" value="1"/>
</dbReference>
<feature type="compositionally biased region" description="Polar residues" evidence="7">
    <location>
        <begin position="324"/>
        <end position="335"/>
    </location>
</feature>
<feature type="region of interest" description="Disordered" evidence="7">
    <location>
        <begin position="245"/>
        <end position="335"/>
    </location>
</feature>
<feature type="domain" description="Protein kinase" evidence="8">
    <location>
        <begin position="1"/>
        <end position="235"/>
    </location>
</feature>
<dbReference type="PROSITE" id="PS50011">
    <property type="entry name" value="PROTEIN_KINASE_DOM"/>
    <property type="match status" value="1"/>
</dbReference>
<evidence type="ECO:0000259" key="8">
    <source>
        <dbReference type="PROSITE" id="PS50011"/>
    </source>
</evidence>
<dbReference type="AlphaFoldDB" id="A0A7G2CI63"/>
<dbReference type="PANTHER" id="PTHR24056:SF46">
    <property type="entry name" value="CYCLIN-DEPENDENT KINASE 5"/>
    <property type="match status" value="1"/>
</dbReference>
<dbReference type="InterPro" id="IPR008271">
    <property type="entry name" value="Ser/Thr_kinase_AS"/>
</dbReference>
<keyword evidence="6" id="KW-0067">ATP-binding</keyword>
<reference evidence="9 10" key="1">
    <citation type="submission" date="2020-08" db="EMBL/GenBank/DDBJ databases">
        <authorList>
            <person name="Newling K."/>
            <person name="Davey J."/>
            <person name="Forrester S."/>
        </authorList>
    </citation>
    <scope>NUCLEOTIDE SEQUENCE [LARGE SCALE GENOMIC DNA]</scope>
    <source>
        <strain evidence="10">Crithidia deanei Carvalho (ATCC PRA-265)</strain>
    </source>
</reference>
<organism evidence="9 10">
    <name type="scientific">Angomonas deanei</name>
    <dbReference type="NCBI Taxonomy" id="59799"/>
    <lineage>
        <taxon>Eukaryota</taxon>
        <taxon>Discoba</taxon>
        <taxon>Euglenozoa</taxon>
        <taxon>Kinetoplastea</taxon>
        <taxon>Metakinetoplastina</taxon>
        <taxon>Trypanosomatida</taxon>
        <taxon>Trypanosomatidae</taxon>
        <taxon>Strigomonadinae</taxon>
        <taxon>Angomonas</taxon>
    </lineage>
</organism>
<keyword evidence="10" id="KW-1185">Reference proteome</keyword>
<dbReference type="VEuPathDB" id="TriTrypDB:ADEAN_000609500"/>
<evidence type="ECO:0000256" key="4">
    <source>
        <dbReference type="ARBA" id="ARBA00022741"/>
    </source>
</evidence>
<dbReference type="GO" id="GO:0004693">
    <property type="term" value="F:cyclin-dependent protein serine/threonine kinase activity"/>
    <property type="evidence" value="ECO:0007669"/>
    <property type="project" value="TreeGrafter"/>
</dbReference>
<dbReference type="SMART" id="SM00220">
    <property type="entry name" value="S_TKc"/>
    <property type="match status" value="1"/>
</dbReference>
<keyword evidence="2" id="KW-0723">Serine/threonine-protein kinase</keyword>
<evidence type="ECO:0000256" key="1">
    <source>
        <dbReference type="ARBA" id="ARBA00006485"/>
    </source>
</evidence>
<keyword evidence="5 9" id="KW-0418">Kinase</keyword>
<name>A0A7G2CI63_9TRYP</name>
<dbReference type="Gene3D" id="1.10.510.10">
    <property type="entry name" value="Transferase(Phosphotransferase) domain 1"/>
    <property type="match status" value="2"/>
</dbReference>
<proteinExistence type="inferred from homology"/>
<evidence type="ECO:0000256" key="2">
    <source>
        <dbReference type="ARBA" id="ARBA00022527"/>
    </source>
</evidence>
<dbReference type="InterPro" id="IPR050108">
    <property type="entry name" value="CDK"/>
</dbReference>
<evidence type="ECO:0000313" key="10">
    <source>
        <dbReference type="Proteomes" id="UP000515908"/>
    </source>
</evidence>
<keyword evidence="3" id="KW-0808">Transferase</keyword>
<protein>
    <submittedName>
        <fullName evidence="9">Protein kinase domain/Protein tyrosine kinase, putative</fullName>
    </submittedName>
</protein>
<evidence type="ECO:0000256" key="7">
    <source>
        <dbReference type="SAM" id="MobiDB-lite"/>
    </source>
</evidence>
<sequence length="335" mass="37265">MHDRHVTHRDLKPQNLMLKSRENCEPKENGEHYCIKIGDFGLSRIEDIPIKKYAHEAITLWYRSPDVLLGNTNFSYTADAWSTGCIIAEIASGAALFRGRDQEDQLKRVFARIGVPSIEELPDMNNYPYSDDFEEAFEIMQSYGAEEKRKGTFAAEEQAELKRLQTEIICDHQKRCSDVTLQHLAGIKARLRACLTQRGNFDVLGEDGLDLLARFFIYDPKQRMTILEALHHPFLKLGEEVFVSPPPPTTLPGGRNSITSGGSRNSNQGPIVSDSISMVPRPPTSNKSAPSSNKSSTAGLLPHIPQTTCSAEIHAPTATKRNSKTMPSSTAAKKK</sequence>
<dbReference type="Proteomes" id="UP000515908">
    <property type="component" value="Chromosome 11"/>
</dbReference>
<evidence type="ECO:0000313" key="9">
    <source>
        <dbReference type="EMBL" id="CAD2218604.1"/>
    </source>
</evidence>
<dbReference type="PANTHER" id="PTHR24056">
    <property type="entry name" value="CELL DIVISION PROTEIN KINASE"/>
    <property type="match status" value="1"/>
</dbReference>
<dbReference type="PROSITE" id="PS00108">
    <property type="entry name" value="PROTEIN_KINASE_ST"/>
    <property type="match status" value="1"/>
</dbReference>
<gene>
    <name evidence="9" type="ORF">ADEAN_000609500</name>
</gene>
<accession>A0A7G2CI63</accession>
<dbReference type="Pfam" id="PF00069">
    <property type="entry name" value="Pkinase"/>
    <property type="match status" value="1"/>
</dbReference>
<dbReference type="InterPro" id="IPR000719">
    <property type="entry name" value="Prot_kinase_dom"/>
</dbReference>
<dbReference type="GO" id="GO:0005737">
    <property type="term" value="C:cytoplasm"/>
    <property type="evidence" value="ECO:0007669"/>
    <property type="project" value="TreeGrafter"/>
</dbReference>
<dbReference type="InterPro" id="IPR011009">
    <property type="entry name" value="Kinase-like_dom_sf"/>
</dbReference>
<dbReference type="GO" id="GO:0005524">
    <property type="term" value="F:ATP binding"/>
    <property type="evidence" value="ECO:0007669"/>
    <property type="project" value="UniProtKB-KW"/>
</dbReference>
<feature type="compositionally biased region" description="Polar residues" evidence="7">
    <location>
        <begin position="256"/>
        <end position="276"/>
    </location>
</feature>